<dbReference type="InterPro" id="IPR038377">
    <property type="entry name" value="Na/Glc_symporter_sf"/>
</dbReference>
<feature type="transmembrane region" description="Helical" evidence="7">
    <location>
        <begin position="73"/>
        <end position="91"/>
    </location>
</feature>
<gene>
    <name evidence="8" type="ORF">Thiowin_03497</name>
</gene>
<reference evidence="8 9" key="1">
    <citation type="journal article" date="2023" name="Microorganisms">
        <title>Thiorhodovibrio frisius and Trv. litoralis spp. nov., Two Novel Members from a Clade of Fastidious Purple Sulfur Bacteria That Exhibit Unique Red-Shifted Light-Harvesting Capabilities.</title>
        <authorList>
            <person name="Methner A."/>
            <person name="Kuzyk S.B."/>
            <person name="Petersen J."/>
            <person name="Bauer S."/>
            <person name="Brinkmann H."/>
            <person name="Sichau K."/>
            <person name="Wanner G."/>
            <person name="Wolf J."/>
            <person name="Neumann-Schaal M."/>
            <person name="Henke P."/>
            <person name="Tank M."/>
            <person name="Sproer C."/>
            <person name="Bunk B."/>
            <person name="Overmann J."/>
        </authorList>
    </citation>
    <scope>NUCLEOTIDE SEQUENCE [LARGE SCALE GENOMIC DNA]</scope>
    <source>
        <strain evidence="8 9">DSM 6702</strain>
    </source>
</reference>
<dbReference type="PROSITE" id="PS50283">
    <property type="entry name" value="NA_SOLUT_SYMP_3"/>
    <property type="match status" value="1"/>
</dbReference>
<dbReference type="Gene3D" id="1.20.1730.10">
    <property type="entry name" value="Sodium/glucose cotransporter"/>
    <property type="match status" value="1"/>
</dbReference>
<keyword evidence="5 7" id="KW-0472">Membrane</keyword>
<evidence type="ECO:0000313" key="8">
    <source>
        <dbReference type="EMBL" id="WPL18424.1"/>
    </source>
</evidence>
<accession>A0ABZ0SCW9</accession>
<evidence type="ECO:0000256" key="7">
    <source>
        <dbReference type="SAM" id="Phobius"/>
    </source>
</evidence>
<keyword evidence="3 7" id="KW-0812">Transmembrane</keyword>
<feature type="transmembrane region" description="Helical" evidence="7">
    <location>
        <begin position="44"/>
        <end position="66"/>
    </location>
</feature>
<dbReference type="EMBL" id="CP121472">
    <property type="protein sequence ID" value="WPL18424.1"/>
    <property type="molecule type" value="Genomic_DNA"/>
</dbReference>
<comment type="subcellular location">
    <subcellularLocation>
        <location evidence="1">Membrane</location>
        <topology evidence="1">Multi-pass membrane protein</topology>
    </subcellularLocation>
</comment>
<proteinExistence type="inferred from homology"/>
<dbReference type="Pfam" id="PF00474">
    <property type="entry name" value="SSF"/>
    <property type="match status" value="1"/>
</dbReference>
<sequence>MGANRGWRSPASCWLPLTLIEAPASLYAGAMVGQALFPSVPMCPLLAAGALIAGVYIFFGGLSAVVINDALQAAMIMIGGILVLVLAWQAVPCWVSNPVAVSAVVGVTLLAAAVVVWWW</sequence>
<keyword evidence="4 7" id="KW-1133">Transmembrane helix</keyword>
<dbReference type="InterPro" id="IPR001734">
    <property type="entry name" value="Na/solute_symporter"/>
</dbReference>
<feature type="transmembrane region" description="Helical" evidence="7">
    <location>
        <begin position="97"/>
        <end position="118"/>
    </location>
</feature>
<evidence type="ECO:0000256" key="1">
    <source>
        <dbReference type="ARBA" id="ARBA00004141"/>
    </source>
</evidence>
<evidence type="ECO:0000256" key="5">
    <source>
        <dbReference type="ARBA" id="ARBA00023136"/>
    </source>
</evidence>
<keyword evidence="9" id="KW-1185">Reference proteome</keyword>
<comment type="similarity">
    <text evidence="2 6">Belongs to the sodium:solute symporter (SSF) (TC 2.A.21) family.</text>
</comment>
<evidence type="ECO:0000256" key="3">
    <source>
        <dbReference type="ARBA" id="ARBA00022692"/>
    </source>
</evidence>
<evidence type="ECO:0000313" key="9">
    <source>
        <dbReference type="Proteomes" id="UP001432180"/>
    </source>
</evidence>
<organism evidence="8 9">
    <name type="scientific">Thiorhodovibrio winogradskyi</name>
    <dbReference type="NCBI Taxonomy" id="77007"/>
    <lineage>
        <taxon>Bacteria</taxon>
        <taxon>Pseudomonadati</taxon>
        <taxon>Pseudomonadota</taxon>
        <taxon>Gammaproteobacteria</taxon>
        <taxon>Chromatiales</taxon>
        <taxon>Chromatiaceae</taxon>
        <taxon>Thiorhodovibrio</taxon>
    </lineage>
</organism>
<evidence type="ECO:0000256" key="4">
    <source>
        <dbReference type="ARBA" id="ARBA00022989"/>
    </source>
</evidence>
<evidence type="ECO:0000256" key="6">
    <source>
        <dbReference type="RuleBase" id="RU362091"/>
    </source>
</evidence>
<protein>
    <submittedName>
        <fullName evidence="8">Transporter, solute:sodium symporter (SSS) family</fullName>
    </submittedName>
</protein>
<evidence type="ECO:0000256" key="2">
    <source>
        <dbReference type="ARBA" id="ARBA00006434"/>
    </source>
</evidence>
<name>A0ABZ0SCW9_9GAMM</name>
<dbReference type="Proteomes" id="UP001432180">
    <property type="component" value="Chromosome"/>
</dbReference>